<dbReference type="GO" id="GO:0009897">
    <property type="term" value="C:external side of plasma membrane"/>
    <property type="evidence" value="ECO:0000318"/>
    <property type="project" value="GO_Central"/>
</dbReference>
<keyword evidence="7" id="KW-1015">Disulfide bond</keyword>
<evidence type="ECO:0000313" key="12">
    <source>
        <dbReference type="Ensembl" id="ENSLOCP00000016505.1"/>
    </source>
</evidence>
<keyword evidence="13" id="KW-1185">Reference proteome</keyword>
<proteinExistence type="predicted"/>
<keyword evidence="4" id="KW-0732">Signal</keyword>
<dbReference type="SUPFAM" id="SSF48726">
    <property type="entry name" value="Immunoglobulin"/>
    <property type="match status" value="1"/>
</dbReference>
<dbReference type="PANTHER" id="PTHR25466">
    <property type="entry name" value="T-LYMPHOCYTE ACTIVATION ANTIGEN"/>
    <property type="match status" value="1"/>
</dbReference>
<evidence type="ECO:0000313" key="13">
    <source>
        <dbReference type="Proteomes" id="UP000018468"/>
    </source>
</evidence>
<keyword evidence="5" id="KW-1133">Transmembrane helix</keyword>
<dbReference type="InterPro" id="IPR007110">
    <property type="entry name" value="Ig-like_dom"/>
</dbReference>
<dbReference type="InterPro" id="IPR013106">
    <property type="entry name" value="Ig_V-set"/>
</dbReference>
<dbReference type="GO" id="GO:0031295">
    <property type="term" value="P:T cell costimulation"/>
    <property type="evidence" value="ECO:0000318"/>
    <property type="project" value="GO_Central"/>
</dbReference>
<reference evidence="12" key="2">
    <citation type="submission" date="2025-08" db="UniProtKB">
        <authorList>
            <consortium name="Ensembl"/>
        </authorList>
    </citation>
    <scope>IDENTIFICATION</scope>
</reference>
<evidence type="ECO:0000256" key="9">
    <source>
        <dbReference type="ARBA" id="ARBA00023180"/>
    </source>
</evidence>
<organism evidence="12 13">
    <name type="scientific">Lepisosteus oculatus</name>
    <name type="common">Spotted gar</name>
    <dbReference type="NCBI Taxonomy" id="7918"/>
    <lineage>
        <taxon>Eukaryota</taxon>
        <taxon>Metazoa</taxon>
        <taxon>Chordata</taxon>
        <taxon>Craniata</taxon>
        <taxon>Vertebrata</taxon>
        <taxon>Euteleostomi</taxon>
        <taxon>Actinopterygii</taxon>
        <taxon>Neopterygii</taxon>
        <taxon>Holostei</taxon>
        <taxon>Semionotiformes</taxon>
        <taxon>Lepisosteidae</taxon>
        <taxon>Lepisosteus</taxon>
    </lineage>
</organism>
<dbReference type="OMA" id="DGDVHWF"/>
<dbReference type="GO" id="GO:0042130">
    <property type="term" value="P:negative regulation of T cell proliferation"/>
    <property type="evidence" value="ECO:0000318"/>
    <property type="project" value="GO_Central"/>
</dbReference>
<evidence type="ECO:0000256" key="1">
    <source>
        <dbReference type="ARBA" id="ARBA00004251"/>
    </source>
</evidence>
<evidence type="ECO:0000256" key="7">
    <source>
        <dbReference type="ARBA" id="ARBA00023157"/>
    </source>
</evidence>
<dbReference type="GO" id="GO:0042102">
    <property type="term" value="P:positive regulation of T cell proliferation"/>
    <property type="evidence" value="ECO:0000318"/>
    <property type="project" value="GO_Central"/>
</dbReference>
<evidence type="ECO:0000256" key="10">
    <source>
        <dbReference type="ARBA" id="ARBA00023319"/>
    </source>
</evidence>
<keyword evidence="8" id="KW-0675">Receptor</keyword>
<reference evidence="13" key="1">
    <citation type="submission" date="2011-12" db="EMBL/GenBank/DDBJ databases">
        <title>The Draft Genome of Lepisosteus oculatus.</title>
        <authorList>
            <consortium name="The Broad Institute Genome Assembly &amp; Analysis Group"/>
            <consortium name="Computational R&amp;D Group"/>
            <consortium name="and Sequencing Platform"/>
            <person name="Di Palma F."/>
            <person name="Alfoldi J."/>
            <person name="Johnson J."/>
            <person name="Berlin A."/>
            <person name="Gnerre S."/>
            <person name="Jaffe D."/>
            <person name="MacCallum I."/>
            <person name="Young S."/>
            <person name="Walker B.J."/>
            <person name="Lander E.S."/>
            <person name="Lindblad-Toh K."/>
        </authorList>
    </citation>
    <scope>NUCLEOTIDE SEQUENCE [LARGE SCALE GENOMIC DNA]</scope>
</reference>
<evidence type="ECO:0000256" key="6">
    <source>
        <dbReference type="ARBA" id="ARBA00023136"/>
    </source>
</evidence>
<dbReference type="PANTHER" id="PTHR25466:SF3">
    <property type="entry name" value="PROGRAMMED CELL DEATH 1 LIGAND 1"/>
    <property type="match status" value="1"/>
</dbReference>
<reference evidence="12" key="3">
    <citation type="submission" date="2025-09" db="UniProtKB">
        <authorList>
            <consortium name="Ensembl"/>
        </authorList>
    </citation>
    <scope>IDENTIFICATION</scope>
</reference>
<dbReference type="Pfam" id="PF07686">
    <property type="entry name" value="V-set"/>
    <property type="match status" value="1"/>
</dbReference>
<dbReference type="AlphaFoldDB" id="W5N796"/>
<evidence type="ECO:0000259" key="11">
    <source>
        <dbReference type="PROSITE" id="PS50835"/>
    </source>
</evidence>
<evidence type="ECO:0000256" key="3">
    <source>
        <dbReference type="ARBA" id="ARBA00022692"/>
    </source>
</evidence>
<keyword evidence="6" id="KW-0472">Membrane</keyword>
<keyword evidence="9" id="KW-0325">Glycoprotein</keyword>
<dbReference type="InterPro" id="IPR013783">
    <property type="entry name" value="Ig-like_fold"/>
</dbReference>
<dbReference type="eggNOG" id="ENOG502SA65">
    <property type="taxonomic scope" value="Eukaryota"/>
</dbReference>
<evidence type="ECO:0000256" key="8">
    <source>
        <dbReference type="ARBA" id="ARBA00023170"/>
    </source>
</evidence>
<keyword evidence="10" id="KW-0393">Immunoglobulin domain</keyword>
<dbReference type="GO" id="GO:0006955">
    <property type="term" value="P:immune response"/>
    <property type="evidence" value="ECO:0000318"/>
    <property type="project" value="GO_Central"/>
</dbReference>
<feature type="domain" description="Ig-like" evidence="11">
    <location>
        <begin position="22"/>
        <end position="135"/>
    </location>
</feature>
<name>W5N796_LEPOC</name>
<dbReference type="Ensembl" id="ENSLOCT00000016535.1">
    <property type="protein sequence ID" value="ENSLOCP00000016505.1"/>
    <property type="gene ID" value="ENSLOCG00000013389.1"/>
</dbReference>
<evidence type="ECO:0000256" key="5">
    <source>
        <dbReference type="ARBA" id="ARBA00022989"/>
    </source>
</evidence>
<evidence type="ECO:0000256" key="4">
    <source>
        <dbReference type="ARBA" id="ARBA00022729"/>
    </source>
</evidence>
<sequence>SSRSITVRYLSLEYRSIVEVVPTLSSCGMTGFVDLVVKDKMTAKYDNRITLNCSISSKEDLGDVEISWVHFENNDILCNYNSKDERATHHQRAACTFGDLQLSLTLHRFLPSDEGMYICKLRSKAGMKHTNTTVQLQDQFSRFQYAQSSSQRTCTFYEVYPQGEVHWFDEDRNVTEDVVYSSSNKTKNGLFNITSTYD</sequence>
<dbReference type="GO" id="GO:0071222">
    <property type="term" value="P:cellular response to lipopolysaccharide"/>
    <property type="evidence" value="ECO:0000318"/>
    <property type="project" value="GO_Central"/>
</dbReference>
<protein>
    <recommendedName>
        <fullName evidence="11">Ig-like domain-containing protein</fullName>
    </recommendedName>
</protein>
<keyword evidence="2" id="KW-1003">Cell membrane</keyword>
<dbReference type="Gene3D" id="2.60.40.10">
    <property type="entry name" value="Immunoglobulins"/>
    <property type="match status" value="2"/>
</dbReference>
<dbReference type="Proteomes" id="UP000018468">
    <property type="component" value="Linkage group LG10"/>
</dbReference>
<evidence type="ECO:0000256" key="2">
    <source>
        <dbReference type="ARBA" id="ARBA00022475"/>
    </source>
</evidence>
<dbReference type="InterPro" id="IPR051713">
    <property type="entry name" value="T-cell_Activation_Regulation"/>
</dbReference>
<comment type="subcellular location">
    <subcellularLocation>
        <location evidence="1">Cell membrane</location>
        <topology evidence="1">Single-pass type I membrane protein</topology>
    </subcellularLocation>
</comment>
<dbReference type="GO" id="GO:0007166">
    <property type="term" value="P:cell surface receptor signaling pathway"/>
    <property type="evidence" value="ECO:0000318"/>
    <property type="project" value="GO_Central"/>
</dbReference>
<dbReference type="EMBL" id="AHAT01000439">
    <property type="status" value="NOT_ANNOTATED_CDS"/>
    <property type="molecule type" value="Genomic_DNA"/>
</dbReference>
<dbReference type="PROSITE" id="PS50835">
    <property type="entry name" value="IG_LIKE"/>
    <property type="match status" value="1"/>
</dbReference>
<dbReference type="SMART" id="SM00409">
    <property type="entry name" value="IG"/>
    <property type="match status" value="1"/>
</dbReference>
<dbReference type="InterPro" id="IPR036179">
    <property type="entry name" value="Ig-like_dom_sf"/>
</dbReference>
<dbReference type="GeneTree" id="ENSGT00740000117013"/>
<keyword evidence="3" id="KW-0812">Transmembrane</keyword>
<dbReference type="HOGENOM" id="CLU_1380927_0_0_1"/>
<dbReference type="InterPro" id="IPR003599">
    <property type="entry name" value="Ig_sub"/>
</dbReference>
<dbReference type="Bgee" id="ENSLOCG00000013389">
    <property type="expression patterns" value="Expressed in zone of skin and 10 other cell types or tissues"/>
</dbReference>
<dbReference type="InParanoid" id="W5N796"/>
<accession>W5N796</accession>